<proteinExistence type="predicted"/>
<dbReference type="RefSeq" id="WP_115994982.1">
    <property type="nucleotide sequence ID" value="NZ_QRDY01000019.1"/>
</dbReference>
<dbReference type="InterPro" id="IPR036582">
    <property type="entry name" value="Mao_N_sf"/>
</dbReference>
<dbReference type="Gene3D" id="3.30.457.10">
    <property type="entry name" value="Copper amine oxidase-like, N-terminal domain"/>
    <property type="match status" value="1"/>
</dbReference>
<reference evidence="3 4" key="1">
    <citation type="submission" date="2018-07" db="EMBL/GenBank/DDBJ databases">
        <title>Genomic Encyclopedia of Type Strains, Phase III (KMG-III): the genomes of soil and plant-associated and newly described type strains.</title>
        <authorList>
            <person name="Whitman W."/>
        </authorList>
    </citation>
    <scope>NUCLEOTIDE SEQUENCE [LARGE SCALE GENOMIC DNA]</scope>
    <source>
        <strain evidence="3 4">CECT 8236</strain>
    </source>
</reference>
<feature type="chain" id="PRO_5038947712" evidence="1">
    <location>
        <begin position="24"/>
        <end position="283"/>
    </location>
</feature>
<dbReference type="InterPro" id="IPR012854">
    <property type="entry name" value="Cu_amine_oxidase-like_N"/>
</dbReference>
<gene>
    <name evidence="3" type="ORF">DFP95_11954</name>
</gene>
<evidence type="ECO:0000256" key="1">
    <source>
        <dbReference type="SAM" id="SignalP"/>
    </source>
</evidence>
<accession>A0A3D9I0H1</accession>
<protein>
    <submittedName>
        <fullName evidence="3">Copper amine oxidase-like protein</fullName>
    </submittedName>
</protein>
<evidence type="ECO:0000313" key="4">
    <source>
        <dbReference type="Proteomes" id="UP000256869"/>
    </source>
</evidence>
<dbReference type="Proteomes" id="UP000256869">
    <property type="component" value="Unassembled WGS sequence"/>
</dbReference>
<evidence type="ECO:0000259" key="2">
    <source>
        <dbReference type="Pfam" id="PF07833"/>
    </source>
</evidence>
<sequence length="283" mass="31751">MKKAFYGLFLAIILVTSSSTTYAAAGNLIEIDGVSIASDVKPENNNDRTMVPVRVISENLGANVKWSNSEVILTKGDMKVLLRLNSNTADKNGKKVSLDVKPYMKNSRIFVPLRFIAETFGCTVNYSDFGVTVETKPLFIDGVKVKALQKEIHMTMGGVVDQIIGNAYNETIYNTLVENKSEKVEAPANYSWRENMDTPGSYYKNVQYDFLDPKGNSLVRIDVYSLNRYFPSELLTEYPESLVHDVSKDEWYLFSDMKIQSIGQLIDTATKNGFLTTIRNTIA</sequence>
<dbReference type="AlphaFoldDB" id="A0A3D9I0H1"/>
<organism evidence="3 4">
    <name type="scientific">Cohnella lupini</name>
    <dbReference type="NCBI Taxonomy" id="1294267"/>
    <lineage>
        <taxon>Bacteria</taxon>
        <taxon>Bacillati</taxon>
        <taxon>Bacillota</taxon>
        <taxon>Bacilli</taxon>
        <taxon>Bacillales</taxon>
        <taxon>Paenibacillaceae</taxon>
        <taxon>Cohnella</taxon>
    </lineage>
</organism>
<dbReference type="EMBL" id="QRDY01000019">
    <property type="protein sequence ID" value="RED55119.1"/>
    <property type="molecule type" value="Genomic_DNA"/>
</dbReference>
<comment type="caution">
    <text evidence="3">The sequence shown here is derived from an EMBL/GenBank/DDBJ whole genome shotgun (WGS) entry which is preliminary data.</text>
</comment>
<dbReference type="Pfam" id="PF07833">
    <property type="entry name" value="Cu_amine_oxidN1"/>
    <property type="match status" value="1"/>
</dbReference>
<keyword evidence="4" id="KW-1185">Reference proteome</keyword>
<evidence type="ECO:0000313" key="3">
    <source>
        <dbReference type="EMBL" id="RED55119.1"/>
    </source>
</evidence>
<name>A0A3D9I0H1_9BACL</name>
<feature type="signal peptide" evidence="1">
    <location>
        <begin position="1"/>
        <end position="23"/>
    </location>
</feature>
<keyword evidence="1" id="KW-0732">Signal</keyword>
<feature type="domain" description="Copper amine oxidase-like N-terminal" evidence="2">
    <location>
        <begin position="31"/>
        <end position="132"/>
    </location>
</feature>
<dbReference type="SUPFAM" id="SSF55383">
    <property type="entry name" value="Copper amine oxidase, domain N"/>
    <property type="match status" value="2"/>
</dbReference>
<dbReference type="OrthoDB" id="9778320at2"/>